<dbReference type="PANTHER" id="PTHR21580">
    <property type="entry name" value="SHIPPO-1-RELATED"/>
    <property type="match status" value="1"/>
</dbReference>
<reference evidence="2" key="1">
    <citation type="submission" date="2021-01" db="EMBL/GenBank/DDBJ databases">
        <authorList>
            <person name="Corre E."/>
            <person name="Pelletier E."/>
            <person name="Niang G."/>
            <person name="Scheremetjew M."/>
            <person name="Finn R."/>
            <person name="Kale V."/>
            <person name="Holt S."/>
            <person name="Cochrane G."/>
            <person name="Meng A."/>
            <person name="Brown T."/>
            <person name="Cohen L."/>
        </authorList>
    </citation>
    <scope>NUCLEOTIDE SEQUENCE</scope>
    <source>
        <strain evidence="2">OF101</strain>
    </source>
</reference>
<gene>
    <name evidence="2" type="ORF">ACAT0790_LOCUS20457</name>
</gene>
<feature type="compositionally biased region" description="Polar residues" evidence="1">
    <location>
        <begin position="94"/>
        <end position="110"/>
    </location>
</feature>
<sequence length="225" mass="23779">MMQGSRSAEFLTKVSTVKTSPKWSFKGRRESPRNLETPGPGTYVSCPSTPNMRKTPSYGFGTSPREALSTRNAPGPGQYTPADTRAGYPKYGFGTSQRQNKQGQTASSPGPGSYGYRAHMGAEGPKHALAGRREGLKHMDVPGPGSYKAEDTSIQGAQNPKYGFGTSPRGNRSSALTPGPGAYNNSNPSSPAGPKYTMTSKRDLSKNLATPGPGSYCGAHTTFGY</sequence>
<dbReference type="InterPro" id="IPR010736">
    <property type="entry name" value="SHIPPO-rpt"/>
</dbReference>
<name>A0A7S1MBX9_ALECA</name>
<feature type="region of interest" description="Disordered" evidence="1">
    <location>
        <begin position="1"/>
        <end position="225"/>
    </location>
</feature>
<dbReference type="EMBL" id="HBGE01033817">
    <property type="protein sequence ID" value="CAD9127493.1"/>
    <property type="molecule type" value="Transcribed_RNA"/>
</dbReference>
<dbReference type="Pfam" id="PF07004">
    <property type="entry name" value="SHIPPO-rpt"/>
    <property type="match status" value="3"/>
</dbReference>
<protein>
    <submittedName>
        <fullName evidence="2">Uncharacterized protein</fullName>
    </submittedName>
</protein>
<evidence type="ECO:0000256" key="1">
    <source>
        <dbReference type="SAM" id="MobiDB-lite"/>
    </source>
</evidence>
<feature type="compositionally biased region" description="Polar residues" evidence="1">
    <location>
        <begin position="13"/>
        <end position="22"/>
    </location>
</feature>
<feature type="compositionally biased region" description="Basic and acidic residues" evidence="1">
    <location>
        <begin position="131"/>
        <end position="140"/>
    </location>
</feature>
<dbReference type="InterPro" id="IPR051291">
    <property type="entry name" value="CIMAP"/>
</dbReference>
<proteinExistence type="predicted"/>
<feature type="compositionally biased region" description="Polar residues" evidence="1">
    <location>
        <begin position="45"/>
        <end position="54"/>
    </location>
</feature>
<organism evidence="2">
    <name type="scientific">Alexandrium catenella</name>
    <name type="common">Red tide dinoflagellate</name>
    <name type="synonym">Gonyaulax catenella</name>
    <dbReference type="NCBI Taxonomy" id="2925"/>
    <lineage>
        <taxon>Eukaryota</taxon>
        <taxon>Sar</taxon>
        <taxon>Alveolata</taxon>
        <taxon>Dinophyceae</taxon>
        <taxon>Gonyaulacales</taxon>
        <taxon>Pyrocystaceae</taxon>
        <taxon>Alexandrium</taxon>
    </lineage>
</organism>
<accession>A0A7S1MBX9</accession>
<evidence type="ECO:0000313" key="2">
    <source>
        <dbReference type="EMBL" id="CAD9127493.1"/>
    </source>
</evidence>
<dbReference type="AlphaFoldDB" id="A0A7S1MBX9"/>
<dbReference type="PANTHER" id="PTHR21580:SF28">
    <property type="entry name" value="BOREALIN N-TERMINAL DOMAIN-CONTAINING PROTEIN-RELATED"/>
    <property type="match status" value="1"/>
</dbReference>